<evidence type="ECO:0000313" key="1">
    <source>
        <dbReference type="EMBL" id="JAD36240.1"/>
    </source>
</evidence>
<sequence length="17" mass="1863">MILLCLLLCHHLASGLI</sequence>
<dbReference type="AlphaFoldDB" id="A0A0A8ZHN4"/>
<reference evidence="1" key="1">
    <citation type="submission" date="2014-09" db="EMBL/GenBank/DDBJ databases">
        <authorList>
            <person name="Magalhaes I.L.F."/>
            <person name="Oliveira U."/>
            <person name="Santos F.R."/>
            <person name="Vidigal T.H.D.A."/>
            <person name="Brescovit A.D."/>
            <person name="Santos A.J."/>
        </authorList>
    </citation>
    <scope>NUCLEOTIDE SEQUENCE</scope>
    <source>
        <tissue evidence="1">Shoot tissue taken approximately 20 cm above the soil surface</tissue>
    </source>
</reference>
<protein>
    <submittedName>
        <fullName evidence="1">Uncharacterized protein</fullName>
    </submittedName>
</protein>
<proteinExistence type="predicted"/>
<organism evidence="1">
    <name type="scientific">Arundo donax</name>
    <name type="common">Giant reed</name>
    <name type="synonym">Donax arundinaceus</name>
    <dbReference type="NCBI Taxonomy" id="35708"/>
    <lineage>
        <taxon>Eukaryota</taxon>
        <taxon>Viridiplantae</taxon>
        <taxon>Streptophyta</taxon>
        <taxon>Embryophyta</taxon>
        <taxon>Tracheophyta</taxon>
        <taxon>Spermatophyta</taxon>
        <taxon>Magnoliopsida</taxon>
        <taxon>Liliopsida</taxon>
        <taxon>Poales</taxon>
        <taxon>Poaceae</taxon>
        <taxon>PACMAD clade</taxon>
        <taxon>Arundinoideae</taxon>
        <taxon>Arundineae</taxon>
        <taxon>Arundo</taxon>
    </lineage>
</organism>
<accession>A0A0A8ZHN4</accession>
<dbReference type="EMBL" id="GBRH01261655">
    <property type="protein sequence ID" value="JAD36240.1"/>
    <property type="molecule type" value="Transcribed_RNA"/>
</dbReference>
<name>A0A0A8ZHN4_ARUDO</name>
<reference evidence="1" key="2">
    <citation type="journal article" date="2015" name="Data Brief">
        <title>Shoot transcriptome of the giant reed, Arundo donax.</title>
        <authorList>
            <person name="Barrero R.A."/>
            <person name="Guerrero F.D."/>
            <person name="Moolhuijzen P."/>
            <person name="Goolsby J.A."/>
            <person name="Tidwell J."/>
            <person name="Bellgard S.E."/>
            <person name="Bellgard M.I."/>
        </authorList>
    </citation>
    <scope>NUCLEOTIDE SEQUENCE</scope>
    <source>
        <tissue evidence="1">Shoot tissue taken approximately 20 cm above the soil surface</tissue>
    </source>
</reference>